<reference evidence="1 2" key="1">
    <citation type="journal article" date="2022" name="Genome Biol. Evol.">
        <title>The Spruce Budworm Genome: Reconstructing the Evolutionary History of Antifreeze Proteins.</title>
        <authorList>
            <person name="Beliveau C."/>
            <person name="Gagne P."/>
            <person name="Picq S."/>
            <person name="Vernygora O."/>
            <person name="Keeling C.I."/>
            <person name="Pinkney K."/>
            <person name="Doucet D."/>
            <person name="Wen F."/>
            <person name="Johnston J.S."/>
            <person name="Maaroufi H."/>
            <person name="Boyle B."/>
            <person name="Laroche J."/>
            <person name="Dewar K."/>
            <person name="Juretic N."/>
            <person name="Blackburn G."/>
            <person name="Nisole A."/>
            <person name="Brunet B."/>
            <person name="Brandao M."/>
            <person name="Lumley L."/>
            <person name="Duan J."/>
            <person name="Quan G."/>
            <person name="Lucarotti C.J."/>
            <person name="Roe A.D."/>
            <person name="Sperling F.A.H."/>
            <person name="Levesque R.C."/>
            <person name="Cusson M."/>
        </authorList>
    </citation>
    <scope>NUCLEOTIDE SEQUENCE [LARGE SCALE GENOMIC DNA]</scope>
    <source>
        <strain evidence="1">Glfc:IPQL:Cfum</strain>
    </source>
</reference>
<organism evidence="1 2">
    <name type="scientific">Choristoneura fumiferana</name>
    <name type="common">Spruce budworm moth</name>
    <name type="synonym">Archips fumiferana</name>
    <dbReference type="NCBI Taxonomy" id="7141"/>
    <lineage>
        <taxon>Eukaryota</taxon>
        <taxon>Metazoa</taxon>
        <taxon>Ecdysozoa</taxon>
        <taxon>Arthropoda</taxon>
        <taxon>Hexapoda</taxon>
        <taxon>Insecta</taxon>
        <taxon>Pterygota</taxon>
        <taxon>Neoptera</taxon>
        <taxon>Endopterygota</taxon>
        <taxon>Lepidoptera</taxon>
        <taxon>Glossata</taxon>
        <taxon>Ditrysia</taxon>
        <taxon>Tortricoidea</taxon>
        <taxon>Tortricidae</taxon>
        <taxon>Tortricinae</taxon>
        <taxon>Choristoneura</taxon>
    </lineage>
</organism>
<name>A0ACC0KP57_CHOFU</name>
<keyword evidence="2" id="KW-1185">Reference proteome</keyword>
<dbReference type="EMBL" id="CM046120">
    <property type="protein sequence ID" value="KAI8437836.1"/>
    <property type="molecule type" value="Genomic_DNA"/>
</dbReference>
<accession>A0ACC0KP57</accession>
<proteinExistence type="predicted"/>
<evidence type="ECO:0000313" key="1">
    <source>
        <dbReference type="EMBL" id="KAI8437836.1"/>
    </source>
</evidence>
<dbReference type="Proteomes" id="UP001064048">
    <property type="component" value="Chromosome 20"/>
</dbReference>
<evidence type="ECO:0000313" key="2">
    <source>
        <dbReference type="Proteomes" id="UP001064048"/>
    </source>
</evidence>
<sequence>MGKSSSHAFINPLTPGFSQGSGLRTIAVGSANQAKTALGNQNAAGHQAAYVILSGLEQQVRDAKVALQAALNAAQATSENANEAASQAAGELGAQTAMVGAARQRLGSLQEQLHGVRIDFEATQAAARKAQAAAAGLSANQKPAHDASHEEVAEEPAEEEEEEDCEE</sequence>
<gene>
    <name evidence="1" type="ORF">MSG28_012054</name>
</gene>
<comment type="caution">
    <text evidence="1">The sequence shown here is derived from an EMBL/GenBank/DDBJ whole genome shotgun (WGS) entry which is preliminary data.</text>
</comment>
<protein>
    <submittedName>
        <fullName evidence="1">Uncharacterized protein</fullName>
    </submittedName>
</protein>